<dbReference type="Proteomes" id="UP000422108">
    <property type="component" value="Chromosome"/>
</dbReference>
<reference evidence="4 5" key="1">
    <citation type="submission" date="2019-11" db="EMBL/GenBank/DDBJ databases">
        <title>Comparative genomics of hydrocarbon-degrading Desulfosarcina strains.</title>
        <authorList>
            <person name="Watanabe M."/>
            <person name="Kojima H."/>
            <person name="Fukui M."/>
        </authorList>
    </citation>
    <scope>NUCLEOTIDE SEQUENCE [LARGE SCALE GENOMIC DNA]</scope>
    <source>
        <strain evidence="5">oXyS1</strain>
    </source>
</reference>
<dbReference type="Gene3D" id="3.90.226.10">
    <property type="entry name" value="2-enoyl-CoA Hydratase, Chain A, domain 1"/>
    <property type="match status" value="1"/>
</dbReference>
<dbReference type="EMBL" id="AP021879">
    <property type="protein sequence ID" value="BBO88131.1"/>
    <property type="molecule type" value="Genomic_DNA"/>
</dbReference>
<accession>A0A5K8A6N3</accession>
<evidence type="ECO:0000313" key="5">
    <source>
        <dbReference type="Proteomes" id="UP000422108"/>
    </source>
</evidence>
<dbReference type="PROSITE" id="PS00166">
    <property type="entry name" value="ENOYL_COA_HYDRATASE"/>
    <property type="match status" value="1"/>
</dbReference>
<dbReference type="AlphaFoldDB" id="A0A5K8A6N3"/>
<proteinExistence type="inferred from homology"/>
<dbReference type="GO" id="GO:0006635">
    <property type="term" value="P:fatty acid beta-oxidation"/>
    <property type="evidence" value="ECO:0007669"/>
    <property type="project" value="TreeGrafter"/>
</dbReference>
<dbReference type="InterPro" id="IPR014748">
    <property type="entry name" value="Enoyl-CoA_hydra_C"/>
</dbReference>
<dbReference type="CDD" id="cd06558">
    <property type="entry name" value="crotonase-like"/>
    <property type="match status" value="1"/>
</dbReference>
<protein>
    <submittedName>
        <fullName evidence="4">Crotonase</fullName>
    </submittedName>
</protein>
<dbReference type="PANTHER" id="PTHR11941:SF54">
    <property type="entry name" value="ENOYL-COA HYDRATASE, MITOCHONDRIAL"/>
    <property type="match status" value="1"/>
</dbReference>
<sequence length="256" mass="27943">MNYNNILLNIENNVGRITINRPPLNILDLQTMSEIVSALEEIRNTKAIKAVVFTGAGTKGFSAGVEVRDHLPESVKEMLRVFHGMFRQMIKLEQPTIAVIDGFALGGGCELALFCDMVIASEKSVIGQPDITLGNFAPLALAAYPFFIARKKVYEFLFTGESISAQEANQIGLVNRVVPSSELKAAEDALVGSLLKLSSVAIRASKMAMAATFNEPFEKALDAIEGIYLNELAPSHDGLEGLVAFLEKREPVWKEE</sequence>
<evidence type="ECO:0000256" key="2">
    <source>
        <dbReference type="ARBA" id="ARBA00023239"/>
    </source>
</evidence>
<dbReference type="InterPro" id="IPR018376">
    <property type="entry name" value="Enoyl-CoA_hyd/isom_CS"/>
</dbReference>
<dbReference type="RefSeq" id="WP_155309490.1">
    <property type="nucleotide sequence ID" value="NZ_AP021879.1"/>
</dbReference>
<keyword evidence="5" id="KW-1185">Reference proteome</keyword>
<dbReference type="Gene3D" id="1.10.12.10">
    <property type="entry name" value="Lyase 2-enoyl-coa Hydratase, Chain A, domain 2"/>
    <property type="match status" value="1"/>
</dbReference>
<evidence type="ECO:0000256" key="3">
    <source>
        <dbReference type="RuleBase" id="RU003707"/>
    </source>
</evidence>
<dbReference type="PANTHER" id="PTHR11941">
    <property type="entry name" value="ENOYL-COA HYDRATASE-RELATED"/>
    <property type="match status" value="1"/>
</dbReference>
<name>A0A5K8A6N3_9BACT</name>
<dbReference type="InterPro" id="IPR029045">
    <property type="entry name" value="ClpP/crotonase-like_dom_sf"/>
</dbReference>
<organism evidence="4 5">
    <name type="scientific">Desulfosarcina ovata subsp. ovata</name>
    <dbReference type="NCBI Taxonomy" id="2752305"/>
    <lineage>
        <taxon>Bacteria</taxon>
        <taxon>Pseudomonadati</taxon>
        <taxon>Thermodesulfobacteriota</taxon>
        <taxon>Desulfobacteria</taxon>
        <taxon>Desulfobacterales</taxon>
        <taxon>Desulfosarcinaceae</taxon>
        <taxon>Desulfosarcina</taxon>
    </lineage>
</organism>
<dbReference type="InterPro" id="IPR001753">
    <property type="entry name" value="Enoyl-CoA_hydra/iso"/>
</dbReference>
<dbReference type="Pfam" id="PF00378">
    <property type="entry name" value="ECH_1"/>
    <property type="match status" value="1"/>
</dbReference>
<comment type="similarity">
    <text evidence="1 3">Belongs to the enoyl-CoA hydratase/isomerase family.</text>
</comment>
<gene>
    <name evidence="4" type="ORF">DSCOOX_13110</name>
</gene>
<dbReference type="SUPFAM" id="SSF52096">
    <property type="entry name" value="ClpP/crotonase"/>
    <property type="match status" value="1"/>
</dbReference>
<dbReference type="GO" id="GO:0016829">
    <property type="term" value="F:lyase activity"/>
    <property type="evidence" value="ECO:0007669"/>
    <property type="project" value="UniProtKB-KW"/>
</dbReference>
<evidence type="ECO:0000256" key="1">
    <source>
        <dbReference type="ARBA" id="ARBA00005254"/>
    </source>
</evidence>
<evidence type="ECO:0000313" key="4">
    <source>
        <dbReference type="EMBL" id="BBO88131.1"/>
    </source>
</evidence>
<keyword evidence="2" id="KW-0456">Lyase</keyword>